<dbReference type="AlphaFoldDB" id="A0A6V7UTL5"/>
<organism evidence="1 2">
    <name type="scientific">Meloidogyne enterolobii</name>
    <name type="common">Root-knot nematode worm</name>
    <name type="synonym">Meloidogyne mayaguensis</name>
    <dbReference type="NCBI Taxonomy" id="390850"/>
    <lineage>
        <taxon>Eukaryota</taxon>
        <taxon>Metazoa</taxon>
        <taxon>Ecdysozoa</taxon>
        <taxon>Nematoda</taxon>
        <taxon>Chromadorea</taxon>
        <taxon>Rhabditida</taxon>
        <taxon>Tylenchina</taxon>
        <taxon>Tylenchomorpha</taxon>
        <taxon>Tylenchoidea</taxon>
        <taxon>Meloidogynidae</taxon>
        <taxon>Meloidogyninae</taxon>
        <taxon>Meloidogyne</taxon>
    </lineage>
</organism>
<name>A0A6V7UTL5_MELEN</name>
<protein>
    <submittedName>
        <fullName evidence="1">Uncharacterized protein</fullName>
    </submittedName>
</protein>
<dbReference type="Proteomes" id="UP000580250">
    <property type="component" value="Unassembled WGS sequence"/>
</dbReference>
<sequence length="323" mass="38924">MAIKQLILNFDEFCELIKQRGSKSQIIQLFELDYNNINSILESNDAKTNKTMNDFVFTLLKKDEYYLNREKLFEWLYEDYVQALDTENIEERNCAIASSAIILNILWLDNYFPKDLEDFWKQVYRPMLLLYVDKLKQNKIEIIKNYLHKFLSMLLKLNYFINQIYETRDKGRDVKRDILNEEWPLNYETQQQLFEYDQLSNEDQIKEDKIVVDLKAELNKLIESLDKNDQINSKDEDIEDFREFIYYRHSWVISNLINPEFQEKVKGLDTRGYDILEDVKNMSIDDKYLTTEDSEYYNKYNPIEFVCPEGQQYENLTNNEPAG</sequence>
<accession>A0A6V7UTL5</accession>
<gene>
    <name evidence="1" type="ORF">MENT_LOCUS17251</name>
</gene>
<proteinExistence type="predicted"/>
<dbReference type="EMBL" id="CAJEWN010000111">
    <property type="protein sequence ID" value="CAD2165562.1"/>
    <property type="molecule type" value="Genomic_DNA"/>
</dbReference>
<reference evidence="1 2" key="1">
    <citation type="submission" date="2020-08" db="EMBL/GenBank/DDBJ databases">
        <authorList>
            <person name="Koutsovoulos G."/>
            <person name="Danchin GJ E."/>
        </authorList>
    </citation>
    <scope>NUCLEOTIDE SEQUENCE [LARGE SCALE GENOMIC DNA]</scope>
</reference>
<comment type="caution">
    <text evidence="1">The sequence shown here is derived from an EMBL/GenBank/DDBJ whole genome shotgun (WGS) entry which is preliminary data.</text>
</comment>
<evidence type="ECO:0000313" key="1">
    <source>
        <dbReference type="EMBL" id="CAD2165562.1"/>
    </source>
</evidence>
<evidence type="ECO:0000313" key="2">
    <source>
        <dbReference type="Proteomes" id="UP000580250"/>
    </source>
</evidence>